<evidence type="ECO:0000313" key="2">
    <source>
        <dbReference type="EMBL" id="KUZ99523.1"/>
    </source>
</evidence>
<accession>A0AAP1C2T3</accession>
<reference evidence="2 3" key="1">
    <citation type="submission" date="2015-11" db="EMBL/GenBank/DDBJ databases">
        <title>Expanding the genomic diversity of Burkholderia species for the development of highly accurate diagnostics.</title>
        <authorList>
            <person name="Sahl J."/>
            <person name="Keim P."/>
            <person name="Wagner D."/>
        </authorList>
    </citation>
    <scope>NUCLEOTIDE SEQUENCE [LARGE SCALE GENOMIC DNA]</scope>
    <source>
        <strain evidence="2 3">RF32-BP12</strain>
    </source>
</reference>
<feature type="compositionally biased region" description="Basic and acidic residues" evidence="1">
    <location>
        <begin position="86"/>
        <end position="98"/>
    </location>
</feature>
<dbReference type="Proteomes" id="UP000056450">
    <property type="component" value="Unassembled WGS sequence"/>
</dbReference>
<dbReference type="EMBL" id="LOTQ01000050">
    <property type="protein sequence ID" value="KUZ99523.1"/>
    <property type="molecule type" value="Genomic_DNA"/>
</dbReference>
<gene>
    <name evidence="2" type="ORF">WI41_25950</name>
</gene>
<feature type="compositionally biased region" description="Basic and acidic residues" evidence="1">
    <location>
        <begin position="113"/>
        <end position="134"/>
    </location>
</feature>
<feature type="region of interest" description="Disordered" evidence="1">
    <location>
        <begin position="86"/>
        <end position="134"/>
    </location>
</feature>
<protein>
    <submittedName>
        <fullName evidence="2">Uncharacterized protein</fullName>
    </submittedName>
</protein>
<name>A0AAP1C2T3_9BURK</name>
<organism evidence="2 3">
    <name type="scientific">Burkholderia latens</name>
    <dbReference type="NCBI Taxonomy" id="488446"/>
    <lineage>
        <taxon>Bacteria</taxon>
        <taxon>Pseudomonadati</taxon>
        <taxon>Pseudomonadota</taxon>
        <taxon>Betaproteobacteria</taxon>
        <taxon>Burkholderiales</taxon>
        <taxon>Burkholderiaceae</taxon>
        <taxon>Burkholderia</taxon>
        <taxon>Burkholderia cepacia complex</taxon>
    </lineage>
</organism>
<sequence length="134" mass="14531">MSVVEQTPDRVVMQVERGADRRQAHAEEPLSGMRTARGALRLMRRDIAISHGIRPELAACRSMYVVVASTSGEDTAAEAACDSVGRGRQELRRGKKEAGVAAMSARLRPPGRLSDRRAGSPHRAPTDRARRCAG</sequence>
<dbReference type="AlphaFoldDB" id="A0AAP1C2T3"/>
<comment type="caution">
    <text evidence="2">The sequence shown here is derived from an EMBL/GenBank/DDBJ whole genome shotgun (WGS) entry which is preliminary data.</text>
</comment>
<evidence type="ECO:0000256" key="1">
    <source>
        <dbReference type="SAM" id="MobiDB-lite"/>
    </source>
</evidence>
<proteinExistence type="predicted"/>
<evidence type="ECO:0000313" key="3">
    <source>
        <dbReference type="Proteomes" id="UP000056450"/>
    </source>
</evidence>